<reference evidence="4 5" key="1">
    <citation type="submission" date="2024-10" db="EMBL/GenBank/DDBJ databases">
        <title>Updated reference genomes for cyclostephanoid diatoms.</title>
        <authorList>
            <person name="Roberts W.R."/>
            <person name="Alverson A.J."/>
        </authorList>
    </citation>
    <scope>NUCLEOTIDE SEQUENCE [LARGE SCALE GENOMIC DNA]</scope>
    <source>
        <strain evidence="4 5">AJA276-08</strain>
    </source>
</reference>
<evidence type="ECO:0000256" key="1">
    <source>
        <dbReference type="SAM" id="MobiDB-lite"/>
    </source>
</evidence>
<name>A0ABD3N6G7_9STRA</name>
<gene>
    <name evidence="4" type="ORF">ACHAW5_000954</name>
</gene>
<keyword evidence="2" id="KW-0472">Membrane</keyword>
<dbReference type="EMBL" id="JALLAZ020001597">
    <property type="protein sequence ID" value="KAL3771693.1"/>
    <property type="molecule type" value="Genomic_DNA"/>
</dbReference>
<protein>
    <recommendedName>
        <fullName evidence="3">CMP/dCMP-type deaminase domain-containing protein</fullName>
    </recommendedName>
</protein>
<keyword evidence="5" id="KW-1185">Reference proteome</keyword>
<evidence type="ECO:0000313" key="5">
    <source>
        <dbReference type="Proteomes" id="UP001530315"/>
    </source>
</evidence>
<feature type="domain" description="CMP/dCMP-type deaminase" evidence="3">
    <location>
        <begin position="100"/>
        <end position="267"/>
    </location>
</feature>
<dbReference type="SUPFAM" id="SSF53927">
    <property type="entry name" value="Cytidine deaminase-like"/>
    <property type="match status" value="1"/>
</dbReference>
<dbReference type="Gene3D" id="3.40.140.10">
    <property type="entry name" value="Cytidine Deaminase, domain 2"/>
    <property type="match status" value="1"/>
</dbReference>
<dbReference type="PROSITE" id="PS51747">
    <property type="entry name" value="CYT_DCMP_DEAMINASES_2"/>
    <property type="match status" value="1"/>
</dbReference>
<dbReference type="AlphaFoldDB" id="A0ABD3N6G7"/>
<dbReference type="PANTHER" id="PTHR11079">
    <property type="entry name" value="CYTOSINE DEAMINASE FAMILY MEMBER"/>
    <property type="match status" value="1"/>
</dbReference>
<comment type="caution">
    <text evidence="4">The sequence shown here is derived from an EMBL/GenBank/DDBJ whole genome shotgun (WGS) entry which is preliminary data.</text>
</comment>
<proteinExistence type="predicted"/>
<dbReference type="PANTHER" id="PTHR11079:SF161">
    <property type="entry name" value="CMP_DCMP-TYPE DEAMINASE DOMAIN-CONTAINING PROTEIN"/>
    <property type="match status" value="1"/>
</dbReference>
<dbReference type="Proteomes" id="UP001530315">
    <property type="component" value="Unassembled WGS sequence"/>
</dbReference>
<evidence type="ECO:0000313" key="4">
    <source>
        <dbReference type="EMBL" id="KAL3771693.1"/>
    </source>
</evidence>
<dbReference type="Pfam" id="PF00383">
    <property type="entry name" value="dCMP_cyt_deam_1"/>
    <property type="match status" value="1"/>
</dbReference>
<dbReference type="InterPro" id="IPR002125">
    <property type="entry name" value="CMP_dCMP_dom"/>
</dbReference>
<keyword evidence="2" id="KW-0812">Transmembrane</keyword>
<feature type="region of interest" description="Disordered" evidence="1">
    <location>
        <begin position="41"/>
        <end position="74"/>
    </location>
</feature>
<feature type="transmembrane region" description="Helical" evidence="2">
    <location>
        <begin position="12"/>
        <end position="39"/>
    </location>
</feature>
<evidence type="ECO:0000256" key="2">
    <source>
        <dbReference type="SAM" id="Phobius"/>
    </source>
</evidence>
<accession>A0ABD3N6G7</accession>
<dbReference type="InterPro" id="IPR016193">
    <property type="entry name" value="Cytidine_deaminase-like"/>
</dbReference>
<keyword evidence="2" id="KW-1133">Transmembrane helix</keyword>
<dbReference type="CDD" id="cd01285">
    <property type="entry name" value="nucleoside_deaminase"/>
    <property type="match status" value="1"/>
</dbReference>
<sequence>MPSSSSSSSSSTHWTVALVASAGGAIAAVVVVVVAAGLLRRKDDRSGGPPPPHDYDDDDGETPPVGSGGGGGAVVEITLPEWAASDEDDAIAGMYARRYTTDDEMMSLAIRMSDTNVKMGTGGPFGAAIFERVRRLRRPTHGGGGEMNEGEGEEEEEEYCTLVSVGMNRVVPLNNSTLHAEMVAIQIAQSKLGSFTLSDMMNDGGNVSNDNNCRKFELFTSCEPCAMCLGGTLWSGVSRLVTGATKDDAQSIGFDEGPVNDESYVYLENAGITVTKNVMRDEAADVLRRYGRGGVIYNRCPSSVVDG</sequence>
<organism evidence="4 5">
    <name type="scientific">Stephanodiscus triporus</name>
    <dbReference type="NCBI Taxonomy" id="2934178"/>
    <lineage>
        <taxon>Eukaryota</taxon>
        <taxon>Sar</taxon>
        <taxon>Stramenopiles</taxon>
        <taxon>Ochrophyta</taxon>
        <taxon>Bacillariophyta</taxon>
        <taxon>Coscinodiscophyceae</taxon>
        <taxon>Thalassiosirophycidae</taxon>
        <taxon>Stephanodiscales</taxon>
        <taxon>Stephanodiscaceae</taxon>
        <taxon>Stephanodiscus</taxon>
    </lineage>
</organism>
<evidence type="ECO:0000259" key="3">
    <source>
        <dbReference type="PROSITE" id="PS51747"/>
    </source>
</evidence>